<dbReference type="EMBL" id="AP028947">
    <property type="protein sequence ID" value="BET27653.1"/>
    <property type="molecule type" value="Genomic_DNA"/>
</dbReference>
<evidence type="ECO:0000313" key="1">
    <source>
        <dbReference type="EMBL" id="BET27653.1"/>
    </source>
</evidence>
<keyword evidence="1" id="KW-0378">Hydrolase</keyword>
<organism evidence="1 2">
    <name type="scientific">Limnobacter thiooxidans</name>
    <dbReference type="NCBI Taxonomy" id="131080"/>
    <lineage>
        <taxon>Bacteria</taxon>
        <taxon>Pseudomonadati</taxon>
        <taxon>Pseudomonadota</taxon>
        <taxon>Betaproteobacteria</taxon>
        <taxon>Burkholderiales</taxon>
        <taxon>Burkholderiaceae</taxon>
        <taxon>Limnobacter</taxon>
    </lineage>
</organism>
<reference evidence="1 2" key="1">
    <citation type="submission" date="2023-10" db="EMBL/GenBank/DDBJ databases">
        <title>Complete Genome Sequence of Limnobacter thiooxidans CS-K2T, Isolated from freshwater lake sediments in Bavaria, Germany.</title>
        <authorList>
            <person name="Naruki M."/>
            <person name="Watanabe A."/>
            <person name="Warashina T."/>
            <person name="Morita T."/>
            <person name="Arakawa K."/>
        </authorList>
    </citation>
    <scope>NUCLEOTIDE SEQUENCE [LARGE SCALE GENOMIC DNA]</scope>
    <source>
        <strain evidence="1 2">CS-K2</strain>
    </source>
</reference>
<dbReference type="AlphaFoldDB" id="A0AA86J309"/>
<dbReference type="Proteomes" id="UP001329151">
    <property type="component" value="Chromosome"/>
</dbReference>
<gene>
    <name evidence="1" type="ORF">RGQ30_31540</name>
</gene>
<keyword evidence="2" id="KW-1185">Reference proteome</keyword>
<evidence type="ECO:0000313" key="2">
    <source>
        <dbReference type="Proteomes" id="UP001329151"/>
    </source>
</evidence>
<dbReference type="SUPFAM" id="SSF53474">
    <property type="entry name" value="alpha/beta-Hydrolases"/>
    <property type="match status" value="1"/>
</dbReference>
<proteinExistence type="predicted"/>
<sequence>MNKAEFEKRYGNTIGQPKLSLLLGEARTPFEAAKLAVGWRFLARKNVGQGQTVLLMPGFGASSSSMTFIKRYLDSLGYKAVHWSAGFNHGEVGKLMPQVIADIKNLSDEAQAPIKLLGWSLGGYLAREAAREVQQNVSRIVTIGSPVIGGPKYTAVKPLYDIRGLDVESIENSTLKRFEHPIVCPIVALYCKKDSIVSWQACIDRFSPNVEHIEIETPHLAMGVSKEVMNLLPYALGTPLK</sequence>
<dbReference type="RefSeq" id="WP_130557287.1">
    <property type="nucleotide sequence ID" value="NZ_AP028947.1"/>
</dbReference>
<dbReference type="InterPro" id="IPR029058">
    <property type="entry name" value="AB_hydrolase_fold"/>
</dbReference>
<dbReference type="Gene3D" id="3.40.50.1820">
    <property type="entry name" value="alpha/beta hydrolase"/>
    <property type="match status" value="1"/>
</dbReference>
<accession>A0AA86J309</accession>
<dbReference type="KEGG" id="lto:RGQ30_31540"/>
<protein>
    <submittedName>
        <fullName evidence="1">Alpha/beta hydrolase</fullName>
    </submittedName>
</protein>
<dbReference type="GO" id="GO:0016787">
    <property type="term" value="F:hydrolase activity"/>
    <property type="evidence" value="ECO:0007669"/>
    <property type="project" value="UniProtKB-KW"/>
</dbReference>
<name>A0AA86J309_9BURK</name>